<keyword evidence="4" id="KW-0862">Zinc</keyword>
<sequence length="297" mass="31971">MTAVVTTAAARAAASVRVAPTLDPAKCVAEAAQRIPPGLQRDPRIHAGAVRAAMEDAHRHSETDGGCDPSSTTESAQAKARVRGGQAYLKDGSVVVLPTEETADQDLLARLLASSHGTACASALLQHFPSIGHVISAEASQLRTFGLSGRDIAVLRLVHQIACRMARAEVRSRPVLSNWPALIAYLQTAMAYQQIEQFRILFLDRKNTLIADEVQQRGTVSHTPVYPREVMKRALILNASALIAVHNHPSGDPKPSREDIETTRQLKVAANSLEVELHDHVVIGHGKHASFKSLGLL</sequence>
<gene>
    <name evidence="9" type="ORF">SAMN02745126_00214</name>
</gene>
<keyword evidence="2" id="KW-0479">Metal-binding</keyword>
<dbReference type="Pfam" id="PF04002">
    <property type="entry name" value="RadC"/>
    <property type="match status" value="1"/>
</dbReference>
<feature type="region of interest" description="Disordered" evidence="7">
    <location>
        <begin position="54"/>
        <end position="78"/>
    </location>
</feature>
<evidence type="ECO:0000256" key="7">
    <source>
        <dbReference type="SAM" id="MobiDB-lite"/>
    </source>
</evidence>
<dbReference type="Gene3D" id="3.40.140.10">
    <property type="entry name" value="Cytidine Deaminase, domain 2"/>
    <property type="match status" value="1"/>
</dbReference>
<keyword evidence="10" id="KW-1185">Reference proteome</keyword>
<comment type="similarity">
    <text evidence="6">Belongs to the UPF0758 family.</text>
</comment>
<dbReference type="RefSeq" id="WP_231714684.1">
    <property type="nucleotide sequence ID" value="NZ_FUWJ01000001.1"/>
</dbReference>
<dbReference type="STRING" id="225324.SAMN02745126_00214"/>
<dbReference type="GO" id="GO:0008237">
    <property type="term" value="F:metallopeptidase activity"/>
    <property type="evidence" value="ECO:0007669"/>
    <property type="project" value="UniProtKB-KW"/>
</dbReference>
<evidence type="ECO:0000256" key="2">
    <source>
        <dbReference type="ARBA" id="ARBA00022723"/>
    </source>
</evidence>
<dbReference type="GO" id="GO:0006508">
    <property type="term" value="P:proteolysis"/>
    <property type="evidence" value="ECO:0007669"/>
    <property type="project" value="UniProtKB-KW"/>
</dbReference>
<keyword evidence="5" id="KW-0482">Metalloprotease</keyword>
<evidence type="ECO:0000256" key="6">
    <source>
        <dbReference type="RuleBase" id="RU003797"/>
    </source>
</evidence>
<evidence type="ECO:0000256" key="1">
    <source>
        <dbReference type="ARBA" id="ARBA00022670"/>
    </source>
</evidence>
<evidence type="ECO:0000256" key="5">
    <source>
        <dbReference type="ARBA" id="ARBA00023049"/>
    </source>
</evidence>
<dbReference type="InterPro" id="IPR037518">
    <property type="entry name" value="MPN"/>
</dbReference>
<evidence type="ECO:0000313" key="9">
    <source>
        <dbReference type="EMBL" id="SJZ31549.1"/>
    </source>
</evidence>
<evidence type="ECO:0000256" key="3">
    <source>
        <dbReference type="ARBA" id="ARBA00022801"/>
    </source>
</evidence>
<dbReference type="EMBL" id="FUWJ01000001">
    <property type="protein sequence ID" value="SJZ31549.1"/>
    <property type="molecule type" value="Genomic_DNA"/>
</dbReference>
<dbReference type="AlphaFoldDB" id="A0A1T4JN10"/>
<dbReference type="PROSITE" id="PS50249">
    <property type="entry name" value="MPN"/>
    <property type="match status" value="1"/>
</dbReference>
<dbReference type="PROSITE" id="PS01302">
    <property type="entry name" value="UPF0758"/>
    <property type="match status" value="1"/>
</dbReference>
<evidence type="ECO:0000256" key="4">
    <source>
        <dbReference type="ARBA" id="ARBA00022833"/>
    </source>
</evidence>
<dbReference type="PANTHER" id="PTHR30471">
    <property type="entry name" value="DNA REPAIR PROTEIN RADC"/>
    <property type="match status" value="1"/>
</dbReference>
<name>A0A1T4JN10_9HYPH</name>
<dbReference type="InterPro" id="IPR001405">
    <property type="entry name" value="UPF0758"/>
</dbReference>
<evidence type="ECO:0000313" key="10">
    <source>
        <dbReference type="Proteomes" id="UP000190092"/>
    </source>
</evidence>
<organism evidence="9 10">
    <name type="scientific">Enhydrobacter aerosaccus</name>
    <dbReference type="NCBI Taxonomy" id="225324"/>
    <lineage>
        <taxon>Bacteria</taxon>
        <taxon>Pseudomonadati</taxon>
        <taxon>Pseudomonadota</taxon>
        <taxon>Alphaproteobacteria</taxon>
        <taxon>Hyphomicrobiales</taxon>
        <taxon>Enhydrobacter</taxon>
    </lineage>
</organism>
<keyword evidence="3" id="KW-0378">Hydrolase</keyword>
<reference evidence="10" key="1">
    <citation type="submission" date="2017-02" db="EMBL/GenBank/DDBJ databases">
        <authorList>
            <person name="Varghese N."/>
            <person name="Submissions S."/>
        </authorList>
    </citation>
    <scope>NUCLEOTIDE SEQUENCE [LARGE SCALE GENOMIC DNA]</scope>
    <source>
        <strain evidence="10">ATCC 27094</strain>
    </source>
</reference>
<keyword evidence="1" id="KW-0645">Protease</keyword>
<dbReference type="PANTHER" id="PTHR30471:SF3">
    <property type="entry name" value="UPF0758 PROTEIN YEES-RELATED"/>
    <property type="match status" value="1"/>
</dbReference>
<feature type="domain" description="MPN" evidence="8">
    <location>
        <begin position="175"/>
        <end position="297"/>
    </location>
</feature>
<dbReference type="InterPro" id="IPR020891">
    <property type="entry name" value="UPF0758_CS"/>
</dbReference>
<evidence type="ECO:0000259" key="8">
    <source>
        <dbReference type="PROSITE" id="PS50249"/>
    </source>
</evidence>
<dbReference type="InterPro" id="IPR025657">
    <property type="entry name" value="RadC_JAB"/>
</dbReference>
<dbReference type="GO" id="GO:0046872">
    <property type="term" value="F:metal ion binding"/>
    <property type="evidence" value="ECO:0007669"/>
    <property type="project" value="UniProtKB-KW"/>
</dbReference>
<dbReference type="NCBIfam" id="TIGR00608">
    <property type="entry name" value="radc"/>
    <property type="match status" value="1"/>
</dbReference>
<proteinExistence type="inferred from homology"/>
<dbReference type="CDD" id="cd08071">
    <property type="entry name" value="MPN_DUF2466"/>
    <property type="match status" value="1"/>
</dbReference>
<protein>
    <submittedName>
        <fullName evidence="9">RadC-like JAB domain-containing protein</fullName>
    </submittedName>
</protein>
<feature type="compositionally biased region" description="Basic and acidic residues" evidence="7">
    <location>
        <begin position="54"/>
        <end position="63"/>
    </location>
</feature>
<accession>A0A1T4JN10</accession>
<dbReference type="Proteomes" id="UP000190092">
    <property type="component" value="Unassembled WGS sequence"/>
</dbReference>